<feature type="transmembrane region" description="Helical" evidence="6">
    <location>
        <begin position="361"/>
        <end position="382"/>
    </location>
</feature>
<feature type="domain" description="Major facilitator superfamily (MFS) profile" evidence="7">
    <location>
        <begin position="24"/>
        <end position="425"/>
    </location>
</feature>
<dbReference type="InterPro" id="IPR044770">
    <property type="entry name" value="MFS_spinster-like"/>
</dbReference>
<feature type="transmembrane region" description="Helical" evidence="6">
    <location>
        <begin position="302"/>
        <end position="321"/>
    </location>
</feature>
<keyword evidence="4 6" id="KW-1133">Transmembrane helix</keyword>
<dbReference type="Proteomes" id="UP000058012">
    <property type="component" value="Unassembled WGS sequence"/>
</dbReference>
<dbReference type="STRING" id="1117702.AQZ52_11410"/>
<comment type="caution">
    <text evidence="8">The sequence shown here is derived from an EMBL/GenBank/DDBJ whole genome shotgun (WGS) entry which is preliminary data.</text>
</comment>
<dbReference type="PROSITE" id="PS50850">
    <property type="entry name" value="MFS"/>
    <property type="match status" value="1"/>
</dbReference>
<keyword evidence="2" id="KW-0813">Transport</keyword>
<feature type="transmembrane region" description="Helical" evidence="6">
    <location>
        <begin position="20"/>
        <end position="37"/>
    </location>
</feature>
<gene>
    <name evidence="8" type="ORF">AQZ52_11410</name>
</gene>
<evidence type="ECO:0000256" key="6">
    <source>
        <dbReference type="SAM" id="Phobius"/>
    </source>
</evidence>
<reference evidence="8 9" key="1">
    <citation type="submission" date="2015-10" db="EMBL/GenBank/DDBJ databases">
        <title>Draft genome sequence of Novosphingobium fuchskuhlense DSM 25065 isolated from a surface water sample of the southwest basin of Lake Grosse Fuchskuhle.</title>
        <authorList>
            <person name="Ruckert C."/>
            <person name="Winkler A."/>
            <person name="Glaeser J."/>
            <person name="Grossart H.-P."/>
            <person name="Kalinowski J."/>
            <person name="Glaeser S."/>
        </authorList>
    </citation>
    <scope>NUCLEOTIDE SEQUENCE [LARGE SCALE GENOMIC DNA]</scope>
    <source>
        <strain evidence="8 9">FNE08-7</strain>
    </source>
</reference>
<feature type="transmembrane region" description="Helical" evidence="6">
    <location>
        <begin position="231"/>
        <end position="252"/>
    </location>
</feature>
<dbReference type="InterPro" id="IPR020846">
    <property type="entry name" value="MFS_dom"/>
</dbReference>
<feature type="transmembrane region" description="Helical" evidence="6">
    <location>
        <begin position="91"/>
        <end position="112"/>
    </location>
</feature>
<proteinExistence type="predicted"/>
<keyword evidence="3 6" id="KW-0812">Transmembrane</keyword>
<sequence>MAAIGATAAPAGEENASAALRWYVLLVMMLAYTINIADRYVMSTVLEQIRLDLHLSDGGVAFLTGVSLALFYVSMGIPLSWIADRYNRRNLLAISITLWSVMTTMCGLSRGYMQLLLARMGVGVGEAGGTPSCNSIICDYFPAARRPMALTIFCLGAPIGAWIGADMAGAVAHAYGWRAAFLVLGIPGVLLALLIMATIREPKRGCLDVIKSEDDPTLMETMRFCLSQKSAVHVMMGSGVGALWGWGLMWFIPTFLQRTYQIDVGAAGAIVGPIHLVMGIGASLLTAWILGRPSYTDPRKIVYLLGAVTAVATVPGIIAIYTHNLTLATVSLWLFIPGIYFYIGPAFALGQNLAPPKMRAMFSAIALLIANVFNLIVAPQGVGMLSDYFAGPAGPDAASLRSALLILAPTGFWAAFHYFMAAKTIVEDQKRAIGHV</sequence>
<comment type="subcellular location">
    <subcellularLocation>
        <location evidence="1">Membrane</location>
        <topology evidence="1">Multi-pass membrane protein</topology>
    </subcellularLocation>
</comment>
<dbReference type="EMBL" id="LLZS01000007">
    <property type="protein sequence ID" value="KUR71263.1"/>
    <property type="molecule type" value="Genomic_DNA"/>
</dbReference>
<feature type="transmembrane region" description="Helical" evidence="6">
    <location>
        <begin position="58"/>
        <end position="79"/>
    </location>
</feature>
<feature type="transmembrane region" description="Helical" evidence="6">
    <location>
        <begin position="402"/>
        <end position="421"/>
    </location>
</feature>
<dbReference type="AlphaFoldDB" id="A0A117UUV4"/>
<dbReference type="Gene3D" id="1.20.1250.20">
    <property type="entry name" value="MFS general substrate transporter like domains"/>
    <property type="match status" value="1"/>
</dbReference>
<evidence type="ECO:0000256" key="3">
    <source>
        <dbReference type="ARBA" id="ARBA00022692"/>
    </source>
</evidence>
<feature type="transmembrane region" description="Helical" evidence="6">
    <location>
        <begin position="327"/>
        <end position="349"/>
    </location>
</feature>
<feature type="transmembrane region" description="Helical" evidence="6">
    <location>
        <begin position="177"/>
        <end position="197"/>
    </location>
</feature>
<evidence type="ECO:0000259" key="7">
    <source>
        <dbReference type="PROSITE" id="PS50850"/>
    </source>
</evidence>
<organism evidence="8 9">
    <name type="scientific">Novosphingobium fuchskuhlense</name>
    <dbReference type="NCBI Taxonomy" id="1117702"/>
    <lineage>
        <taxon>Bacteria</taxon>
        <taxon>Pseudomonadati</taxon>
        <taxon>Pseudomonadota</taxon>
        <taxon>Alphaproteobacteria</taxon>
        <taxon>Sphingomonadales</taxon>
        <taxon>Sphingomonadaceae</taxon>
        <taxon>Novosphingobium</taxon>
    </lineage>
</organism>
<name>A0A117UUV4_9SPHN</name>
<dbReference type="InterPro" id="IPR036259">
    <property type="entry name" value="MFS_trans_sf"/>
</dbReference>
<dbReference type="OrthoDB" id="7442224at2"/>
<dbReference type="PANTHER" id="PTHR23505:SF79">
    <property type="entry name" value="PROTEIN SPINSTER"/>
    <property type="match status" value="1"/>
</dbReference>
<protein>
    <recommendedName>
        <fullName evidence="7">Major facilitator superfamily (MFS) profile domain-containing protein</fullName>
    </recommendedName>
</protein>
<dbReference type="PANTHER" id="PTHR23505">
    <property type="entry name" value="SPINSTER"/>
    <property type="match status" value="1"/>
</dbReference>
<dbReference type="GO" id="GO:0016020">
    <property type="term" value="C:membrane"/>
    <property type="evidence" value="ECO:0007669"/>
    <property type="project" value="UniProtKB-SubCell"/>
</dbReference>
<evidence type="ECO:0000256" key="4">
    <source>
        <dbReference type="ARBA" id="ARBA00022989"/>
    </source>
</evidence>
<dbReference type="Pfam" id="PF07690">
    <property type="entry name" value="MFS_1"/>
    <property type="match status" value="1"/>
</dbReference>
<feature type="transmembrane region" description="Helical" evidence="6">
    <location>
        <begin position="264"/>
        <end position="290"/>
    </location>
</feature>
<evidence type="ECO:0000313" key="9">
    <source>
        <dbReference type="Proteomes" id="UP000058012"/>
    </source>
</evidence>
<dbReference type="GO" id="GO:0022857">
    <property type="term" value="F:transmembrane transporter activity"/>
    <property type="evidence" value="ECO:0007669"/>
    <property type="project" value="InterPro"/>
</dbReference>
<evidence type="ECO:0000313" key="8">
    <source>
        <dbReference type="EMBL" id="KUR71263.1"/>
    </source>
</evidence>
<dbReference type="CDD" id="cd17328">
    <property type="entry name" value="MFS_spinster_like"/>
    <property type="match status" value="1"/>
</dbReference>
<keyword evidence="5 6" id="KW-0472">Membrane</keyword>
<dbReference type="RefSeq" id="WP_067910656.1">
    <property type="nucleotide sequence ID" value="NZ_KQ954245.1"/>
</dbReference>
<keyword evidence="9" id="KW-1185">Reference proteome</keyword>
<evidence type="ECO:0000256" key="2">
    <source>
        <dbReference type="ARBA" id="ARBA00022448"/>
    </source>
</evidence>
<evidence type="ECO:0000256" key="5">
    <source>
        <dbReference type="ARBA" id="ARBA00023136"/>
    </source>
</evidence>
<accession>A0A117UUV4</accession>
<dbReference type="SUPFAM" id="SSF103473">
    <property type="entry name" value="MFS general substrate transporter"/>
    <property type="match status" value="1"/>
</dbReference>
<evidence type="ECO:0000256" key="1">
    <source>
        <dbReference type="ARBA" id="ARBA00004141"/>
    </source>
</evidence>
<dbReference type="InterPro" id="IPR011701">
    <property type="entry name" value="MFS"/>
</dbReference>